<protein>
    <submittedName>
        <fullName evidence="1">Uncharacterized protein</fullName>
    </submittedName>
</protein>
<proteinExistence type="predicted"/>
<evidence type="ECO:0000313" key="1">
    <source>
        <dbReference type="EMBL" id="GAG68767.1"/>
    </source>
</evidence>
<accession>X1AG55</accession>
<name>X1AG55_9ZZZZ</name>
<organism evidence="1">
    <name type="scientific">marine sediment metagenome</name>
    <dbReference type="NCBI Taxonomy" id="412755"/>
    <lineage>
        <taxon>unclassified sequences</taxon>
        <taxon>metagenomes</taxon>
        <taxon>ecological metagenomes</taxon>
    </lineage>
</organism>
<reference evidence="1" key="1">
    <citation type="journal article" date="2014" name="Front. Microbiol.">
        <title>High frequency of phylogenetically diverse reductive dehalogenase-homologous genes in deep subseafloor sedimentary metagenomes.</title>
        <authorList>
            <person name="Kawai M."/>
            <person name="Futagami T."/>
            <person name="Toyoda A."/>
            <person name="Takaki Y."/>
            <person name="Nishi S."/>
            <person name="Hori S."/>
            <person name="Arai W."/>
            <person name="Tsubouchi T."/>
            <person name="Morono Y."/>
            <person name="Uchiyama I."/>
            <person name="Ito T."/>
            <person name="Fujiyama A."/>
            <person name="Inagaki F."/>
            <person name="Takami H."/>
        </authorList>
    </citation>
    <scope>NUCLEOTIDE SEQUENCE</scope>
    <source>
        <strain evidence="1">Expedition CK06-06</strain>
    </source>
</reference>
<dbReference type="EMBL" id="BART01009457">
    <property type="protein sequence ID" value="GAG68767.1"/>
    <property type="molecule type" value="Genomic_DNA"/>
</dbReference>
<comment type="caution">
    <text evidence="1">The sequence shown here is derived from an EMBL/GenBank/DDBJ whole genome shotgun (WGS) entry which is preliminary data.</text>
</comment>
<dbReference type="AlphaFoldDB" id="X1AG55"/>
<gene>
    <name evidence="1" type="ORF">S01H4_20961</name>
</gene>
<sequence length="73" mass="8180">MGEKTGFPQMRTVPINAAITHENDVMSYDNAREILENVEGPYAVAPCVCVQARELIGKKCKHDMSFKKANNIR</sequence>